<feature type="domain" description="Disease resistance protein At4g27190-like leucine-rich repeats" evidence="2">
    <location>
        <begin position="215"/>
        <end position="327"/>
    </location>
</feature>
<dbReference type="SUPFAM" id="SSF52058">
    <property type="entry name" value="L domain-like"/>
    <property type="match status" value="1"/>
</dbReference>
<evidence type="ECO:0000313" key="3">
    <source>
        <dbReference type="EMBL" id="KAK2639461.1"/>
    </source>
</evidence>
<keyword evidence="1" id="KW-0611">Plant defense</keyword>
<evidence type="ECO:0000313" key="4">
    <source>
        <dbReference type="Proteomes" id="UP001280121"/>
    </source>
</evidence>
<reference evidence="3" key="1">
    <citation type="journal article" date="2023" name="Plant J.">
        <title>Genome sequences and population genomics provide insights into the demographic history, inbreeding, and mutation load of two 'living fossil' tree species of Dipteronia.</title>
        <authorList>
            <person name="Feng Y."/>
            <person name="Comes H.P."/>
            <person name="Chen J."/>
            <person name="Zhu S."/>
            <person name="Lu R."/>
            <person name="Zhang X."/>
            <person name="Li P."/>
            <person name="Qiu J."/>
            <person name="Olsen K.M."/>
            <person name="Qiu Y."/>
        </authorList>
    </citation>
    <scope>NUCLEOTIDE SEQUENCE</scope>
    <source>
        <strain evidence="3">KIB01</strain>
    </source>
</reference>
<dbReference type="PANTHER" id="PTHR33463:SF202">
    <property type="entry name" value="NB-ARC DOMAIN-CONTAINING PROTEIN"/>
    <property type="match status" value="1"/>
</dbReference>
<dbReference type="AlphaFoldDB" id="A0AAD9TNY8"/>
<organism evidence="3 4">
    <name type="scientific">Dipteronia dyeriana</name>
    <dbReference type="NCBI Taxonomy" id="168575"/>
    <lineage>
        <taxon>Eukaryota</taxon>
        <taxon>Viridiplantae</taxon>
        <taxon>Streptophyta</taxon>
        <taxon>Embryophyta</taxon>
        <taxon>Tracheophyta</taxon>
        <taxon>Spermatophyta</taxon>
        <taxon>Magnoliopsida</taxon>
        <taxon>eudicotyledons</taxon>
        <taxon>Gunneridae</taxon>
        <taxon>Pentapetalae</taxon>
        <taxon>rosids</taxon>
        <taxon>malvids</taxon>
        <taxon>Sapindales</taxon>
        <taxon>Sapindaceae</taxon>
        <taxon>Hippocastanoideae</taxon>
        <taxon>Acereae</taxon>
        <taxon>Dipteronia</taxon>
    </lineage>
</organism>
<evidence type="ECO:0000256" key="1">
    <source>
        <dbReference type="ARBA" id="ARBA00022821"/>
    </source>
</evidence>
<dbReference type="Proteomes" id="UP001280121">
    <property type="component" value="Unassembled WGS sequence"/>
</dbReference>
<dbReference type="InterPro" id="IPR057135">
    <property type="entry name" value="At4g27190-like_LRR"/>
</dbReference>
<dbReference type="InterPro" id="IPR032675">
    <property type="entry name" value="LRR_dom_sf"/>
</dbReference>
<name>A0AAD9TNY8_9ROSI</name>
<sequence>MKNLINLKQLYLSWTHNLKTIQSGIISRLSSLEVLDVSSGAYIWVLKEEENDGQATFGDLQCLKQLQSLSIRLEGIPSVQTEDLITWIGRLIIFKLLIGPKAVSFLSEHDNRKLTISGLQLSGEWIGWLLTNASSMQLSNCSGLDQMLETLVIRSIGSYTGLKSLTLTNSSLSFRPSGGCAAHDDLLPNLEELHLHHLTNFGCISELVGSLGLRFSRLKLIAVSRCDGLEYLLSCGDFIISLPNLETIQVRFCKSLVEVFNFSSQKKFVPEPVVPNLQTLKLMNLPLLETLSRPGKSWLHSEILSCVYPMKAIEQVGVISCSRLRRLPLSIQNANTIKEIRGDVGWWRQLELETPNTKSSLERFFKEMPDRVVIVTPIPKYRQVFHTC</sequence>
<proteinExistence type="predicted"/>
<dbReference type="PANTHER" id="PTHR33463">
    <property type="entry name" value="NB-ARC DOMAIN-CONTAINING PROTEIN-RELATED"/>
    <property type="match status" value="1"/>
</dbReference>
<evidence type="ECO:0000259" key="2">
    <source>
        <dbReference type="Pfam" id="PF23247"/>
    </source>
</evidence>
<keyword evidence="4" id="KW-1185">Reference proteome</keyword>
<dbReference type="Gene3D" id="3.80.10.10">
    <property type="entry name" value="Ribonuclease Inhibitor"/>
    <property type="match status" value="1"/>
</dbReference>
<protein>
    <recommendedName>
        <fullName evidence="2">Disease resistance protein At4g27190-like leucine-rich repeats domain-containing protein</fullName>
    </recommendedName>
</protein>
<dbReference type="EMBL" id="JANJYI010000008">
    <property type="protein sequence ID" value="KAK2639461.1"/>
    <property type="molecule type" value="Genomic_DNA"/>
</dbReference>
<dbReference type="InterPro" id="IPR050905">
    <property type="entry name" value="Plant_NBS-LRR"/>
</dbReference>
<dbReference type="Pfam" id="PF23247">
    <property type="entry name" value="LRR_RPS2"/>
    <property type="match status" value="1"/>
</dbReference>
<accession>A0AAD9TNY8</accession>
<comment type="caution">
    <text evidence="3">The sequence shown here is derived from an EMBL/GenBank/DDBJ whole genome shotgun (WGS) entry which is preliminary data.</text>
</comment>
<gene>
    <name evidence="3" type="ORF">Ddye_027256</name>
</gene>